<organism evidence="4 5">
    <name type="scientific">Meganyctiphanes norvegica</name>
    <name type="common">Northern krill</name>
    <name type="synonym">Thysanopoda norvegica</name>
    <dbReference type="NCBI Taxonomy" id="48144"/>
    <lineage>
        <taxon>Eukaryota</taxon>
        <taxon>Metazoa</taxon>
        <taxon>Ecdysozoa</taxon>
        <taxon>Arthropoda</taxon>
        <taxon>Crustacea</taxon>
        <taxon>Multicrustacea</taxon>
        <taxon>Malacostraca</taxon>
        <taxon>Eumalacostraca</taxon>
        <taxon>Eucarida</taxon>
        <taxon>Euphausiacea</taxon>
        <taxon>Euphausiidae</taxon>
        <taxon>Meganyctiphanes</taxon>
    </lineage>
</organism>
<evidence type="ECO:0000256" key="2">
    <source>
        <dbReference type="SAM" id="SignalP"/>
    </source>
</evidence>
<sequence>MWRMAFPMVLVTSSVFLGLILASNISSIRADVNHAYCPFGSQKKDCRGQCRTLPKGSMEDLQDVLQSGCEPVEQQPDVVPLVEWSTKRKDPPTDEKCEEWAVDGECERNPAWMIPNCPKACGILADSLVVSNLGEGSCINRDVGTIECQDWADEGQCEKNPSWMIPNCPTACRMLGRVGGCRNAYEKCSLWSDNGECDTNGVWMFFNCPLACLKCGVAYNGR</sequence>
<name>A0AAV2PND8_MEGNR</name>
<evidence type="ECO:0000256" key="1">
    <source>
        <dbReference type="PROSITE-ProRule" id="PRU01005"/>
    </source>
</evidence>
<comment type="caution">
    <text evidence="1">Lacks conserved residue(s) required for the propagation of feature annotation.</text>
</comment>
<accession>A0AAV2PND8</accession>
<keyword evidence="2" id="KW-0732">Signal</keyword>
<evidence type="ECO:0000259" key="3">
    <source>
        <dbReference type="PROSITE" id="PS51670"/>
    </source>
</evidence>
<feature type="chain" id="PRO_5043472307" description="ShKT domain-containing protein" evidence="2">
    <location>
        <begin position="23"/>
        <end position="222"/>
    </location>
</feature>
<comment type="caution">
    <text evidence="4">The sequence shown here is derived from an EMBL/GenBank/DDBJ whole genome shotgun (WGS) entry which is preliminary data.</text>
</comment>
<dbReference type="Pfam" id="PF01549">
    <property type="entry name" value="ShK"/>
    <property type="match status" value="3"/>
</dbReference>
<feature type="signal peptide" evidence="2">
    <location>
        <begin position="1"/>
        <end position="22"/>
    </location>
</feature>
<proteinExistence type="predicted"/>
<dbReference type="InterPro" id="IPR003582">
    <property type="entry name" value="ShKT_dom"/>
</dbReference>
<dbReference type="EMBL" id="CAXKWB010000559">
    <property type="protein sequence ID" value="CAL4061216.1"/>
    <property type="molecule type" value="Genomic_DNA"/>
</dbReference>
<dbReference type="SMART" id="SM00254">
    <property type="entry name" value="ShKT"/>
    <property type="match status" value="3"/>
</dbReference>
<evidence type="ECO:0000313" key="4">
    <source>
        <dbReference type="EMBL" id="CAL4061216.1"/>
    </source>
</evidence>
<gene>
    <name evidence="4" type="ORF">MNOR_LOCUS1966</name>
</gene>
<dbReference type="PROSITE" id="PS51670">
    <property type="entry name" value="SHKT"/>
    <property type="match status" value="1"/>
</dbReference>
<dbReference type="AlphaFoldDB" id="A0AAV2PND8"/>
<protein>
    <recommendedName>
        <fullName evidence="3">ShKT domain-containing protein</fullName>
    </recommendedName>
</protein>
<evidence type="ECO:0000313" key="5">
    <source>
        <dbReference type="Proteomes" id="UP001497623"/>
    </source>
</evidence>
<keyword evidence="1" id="KW-1015">Disulfide bond</keyword>
<feature type="domain" description="ShKT" evidence="3">
    <location>
        <begin position="181"/>
        <end position="215"/>
    </location>
</feature>
<dbReference type="Proteomes" id="UP001497623">
    <property type="component" value="Unassembled WGS sequence"/>
</dbReference>
<feature type="disulfide bond" evidence="1">
    <location>
        <begin position="181"/>
        <end position="215"/>
    </location>
</feature>
<reference evidence="4 5" key="1">
    <citation type="submission" date="2024-05" db="EMBL/GenBank/DDBJ databases">
        <authorList>
            <person name="Wallberg A."/>
        </authorList>
    </citation>
    <scope>NUCLEOTIDE SEQUENCE [LARGE SCALE GENOMIC DNA]</scope>
</reference>
<keyword evidence="5" id="KW-1185">Reference proteome</keyword>